<keyword evidence="7" id="KW-1185">Reference proteome</keyword>
<dbReference type="PRINTS" id="PR00455">
    <property type="entry name" value="HTHTETR"/>
</dbReference>
<dbReference type="InterPro" id="IPR001647">
    <property type="entry name" value="HTH_TetR"/>
</dbReference>
<dbReference type="GO" id="GO:0045892">
    <property type="term" value="P:negative regulation of DNA-templated transcription"/>
    <property type="evidence" value="ECO:0007669"/>
    <property type="project" value="UniProtKB-ARBA"/>
</dbReference>
<keyword evidence="3" id="KW-0804">Transcription</keyword>
<dbReference type="AlphaFoldDB" id="A0A373A0Q2"/>
<dbReference type="PANTHER" id="PTHR30055">
    <property type="entry name" value="HTH-TYPE TRANSCRIPTIONAL REGULATOR RUTR"/>
    <property type="match status" value="1"/>
</dbReference>
<dbReference type="InterPro" id="IPR050109">
    <property type="entry name" value="HTH-type_TetR-like_transc_reg"/>
</dbReference>
<dbReference type="PANTHER" id="PTHR30055:SF146">
    <property type="entry name" value="HTH-TYPE TRANSCRIPTIONAL DUAL REGULATOR CECR"/>
    <property type="match status" value="1"/>
</dbReference>
<accession>A0A373A0Q2</accession>
<dbReference type="SUPFAM" id="SSF46689">
    <property type="entry name" value="Homeodomain-like"/>
    <property type="match status" value="1"/>
</dbReference>
<dbReference type="InterPro" id="IPR023772">
    <property type="entry name" value="DNA-bd_HTH_TetR-type_CS"/>
</dbReference>
<name>A0A373A0Q2_9ACTN</name>
<dbReference type="InterPro" id="IPR039536">
    <property type="entry name" value="TetR_C_Proteobacteria"/>
</dbReference>
<dbReference type="EMBL" id="QVIG01000001">
    <property type="protein sequence ID" value="RGD61015.1"/>
    <property type="molecule type" value="Genomic_DNA"/>
</dbReference>
<evidence type="ECO:0000259" key="5">
    <source>
        <dbReference type="PROSITE" id="PS50977"/>
    </source>
</evidence>
<feature type="domain" description="HTH tetR-type" evidence="5">
    <location>
        <begin position="107"/>
        <end position="167"/>
    </location>
</feature>
<dbReference type="Pfam" id="PF14246">
    <property type="entry name" value="TetR_C_7"/>
    <property type="match status" value="1"/>
</dbReference>
<dbReference type="Pfam" id="PF00440">
    <property type="entry name" value="TetR_N"/>
    <property type="match status" value="1"/>
</dbReference>
<protein>
    <submittedName>
        <fullName evidence="6">TetR/AcrR family transcriptional regulator</fullName>
    </submittedName>
</protein>
<evidence type="ECO:0000256" key="2">
    <source>
        <dbReference type="ARBA" id="ARBA00023125"/>
    </source>
</evidence>
<dbReference type="PROSITE" id="PS50977">
    <property type="entry name" value="HTH_TETR_2"/>
    <property type="match status" value="1"/>
</dbReference>
<dbReference type="Gene3D" id="1.10.10.60">
    <property type="entry name" value="Homeodomain-like"/>
    <property type="match status" value="1"/>
</dbReference>
<dbReference type="PROSITE" id="PS01081">
    <property type="entry name" value="HTH_TETR_1"/>
    <property type="match status" value="1"/>
</dbReference>
<dbReference type="FunFam" id="1.10.10.60:FF:000141">
    <property type="entry name" value="TetR family transcriptional regulator"/>
    <property type="match status" value="1"/>
</dbReference>
<dbReference type="GO" id="GO:0003700">
    <property type="term" value="F:DNA-binding transcription factor activity"/>
    <property type="evidence" value="ECO:0007669"/>
    <property type="project" value="TreeGrafter"/>
</dbReference>
<sequence>MVAPAPRAVRRFRRSGTLFVALPVPDAGCRSAGSRAGVRPPVIGGGASQCLLHGCRSRTQHRARPFGGTSGSSVAWINYTGQFLRGSAGAPTEEERAVATTGGAGRPEKREAITRAATVVFGREGYVRASMDAIAAEAGVSKRTVYNHFGDKETLFLSVALRTSAELTERIDGLMATYLGRVVDLRRDLIDFAVERARAVLSAGEHGALGRAIRAEVANIPADVLEAWLEAGPVASQRALAQHVEALAGRGLLAVEDAALAAEQFTLLTFHGVAERSFWGALPVADEEVERIATAGVDAFLRIHGAPKAAEASSAARG</sequence>
<comment type="caution">
    <text evidence="6">The sequence shown here is derived from an EMBL/GenBank/DDBJ whole genome shotgun (WGS) entry which is preliminary data.</text>
</comment>
<keyword evidence="2 4" id="KW-0238">DNA-binding</keyword>
<reference evidence="6 7" key="1">
    <citation type="submission" date="2018-08" db="EMBL/GenBank/DDBJ databases">
        <title>Diversity &amp; Physiological Properties of Lignin-Decomposing Actinobacteria from Soil.</title>
        <authorList>
            <person name="Roh S.G."/>
            <person name="Kim S.B."/>
        </authorList>
    </citation>
    <scope>NUCLEOTIDE SEQUENCE [LARGE SCALE GENOMIC DNA]</scope>
    <source>
        <strain evidence="6 7">MMS17-GH009</strain>
    </source>
</reference>
<dbReference type="Gene3D" id="1.10.357.10">
    <property type="entry name" value="Tetracycline Repressor, domain 2"/>
    <property type="match status" value="1"/>
</dbReference>
<dbReference type="GO" id="GO:0000976">
    <property type="term" value="F:transcription cis-regulatory region binding"/>
    <property type="evidence" value="ECO:0007669"/>
    <property type="project" value="TreeGrafter"/>
</dbReference>
<feature type="DNA-binding region" description="H-T-H motif" evidence="4">
    <location>
        <begin position="130"/>
        <end position="149"/>
    </location>
</feature>
<evidence type="ECO:0000256" key="1">
    <source>
        <dbReference type="ARBA" id="ARBA00023015"/>
    </source>
</evidence>
<dbReference type="Proteomes" id="UP000263377">
    <property type="component" value="Unassembled WGS sequence"/>
</dbReference>
<evidence type="ECO:0000313" key="7">
    <source>
        <dbReference type="Proteomes" id="UP000263377"/>
    </source>
</evidence>
<gene>
    <name evidence="6" type="ORF">DR950_27505</name>
</gene>
<keyword evidence="1" id="KW-0805">Transcription regulation</keyword>
<evidence type="ECO:0000256" key="4">
    <source>
        <dbReference type="PROSITE-ProRule" id="PRU00335"/>
    </source>
</evidence>
<evidence type="ECO:0000256" key="3">
    <source>
        <dbReference type="ARBA" id="ARBA00023163"/>
    </source>
</evidence>
<evidence type="ECO:0000313" key="6">
    <source>
        <dbReference type="EMBL" id="RGD61015.1"/>
    </source>
</evidence>
<proteinExistence type="predicted"/>
<dbReference type="InterPro" id="IPR009057">
    <property type="entry name" value="Homeodomain-like_sf"/>
</dbReference>
<organism evidence="6 7">
    <name type="scientific">Kitasatospora xanthocidica</name>
    <dbReference type="NCBI Taxonomy" id="83382"/>
    <lineage>
        <taxon>Bacteria</taxon>
        <taxon>Bacillati</taxon>
        <taxon>Actinomycetota</taxon>
        <taxon>Actinomycetes</taxon>
        <taxon>Kitasatosporales</taxon>
        <taxon>Streptomycetaceae</taxon>
        <taxon>Kitasatospora</taxon>
    </lineage>
</organism>